<organism evidence="1">
    <name type="scientific">uncultured Caudovirales phage</name>
    <dbReference type="NCBI Taxonomy" id="2100421"/>
    <lineage>
        <taxon>Viruses</taxon>
        <taxon>Duplodnaviria</taxon>
        <taxon>Heunggongvirae</taxon>
        <taxon>Uroviricota</taxon>
        <taxon>Caudoviricetes</taxon>
        <taxon>Peduoviridae</taxon>
        <taxon>Maltschvirus</taxon>
        <taxon>Maltschvirus maltsch</taxon>
    </lineage>
</organism>
<evidence type="ECO:0000313" key="2">
    <source>
        <dbReference type="EMBL" id="CAB4210599.1"/>
    </source>
</evidence>
<dbReference type="EMBL" id="LR797367">
    <property type="protein sequence ID" value="CAB4210599.1"/>
    <property type="molecule type" value="Genomic_DNA"/>
</dbReference>
<reference evidence="1" key="1">
    <citation type="submission" date="2020-05" db="EMBL/GenBank/DDBJ databases">
        <authorList>
            <person name="Chiriac C."/>
            <person name="Salcher M."/>
            <person name="Ghai R."/>
            <person name="Kavagutti S V."/>
        </authorList>
    </citation>
    <scope>NUCLEOTIDE SEQUENCE</scope>
</reference>
<evidence type="ECO:0000313" key="3">
    <source>
        <dbReference type="EMBL" id="CAB4223219.1"/>
    </source>
</evidence>
<accession>A0A6J5PWU5</accession>
<dbReference type="EMBL" id="LR796943">
    <property type="protein sequence ID" value="CAB4176339.1"/>
    <property type="molecule type" value="Genomic_DNA"/>
</dbReference>
<name>A0A6J5PWU5_9CAUD</name>
<sequence length="342" mass="38094">MSPPFSLLAGSQSLRGGQLKPIDLTVAVWGEYHLGVFLNLTLAALLSPGNLPSLKGRLLIVTRPEDIETFKRHPLMQKASQVIEIAVISYEVKSEDSYRERYTIHTRMHKVAIDRSIKDGHMSAVIAGDMILADGYCKALMRWAEEGKRLVLGIGLRAGIESAGQYLINGMKDGTMTITPRQLVAVGLDHMHPINQASTWGEPYFSRMPYNILFPTGDGVVAHCFGLTAILMDCNERALNEGLAVDHDMARFFDKSEIYTVTDSDECMFCEVASITEWWPIFTRHPASPRGVARWAESQVCESMWGNFEHSLRFHTSDIGPHWAEVELTAQGVVDNIKACRG</sequence>
<protein>
    <submittedName>
        <fullName evidence="1">Uncharacterized protein</fullName>
    </submittedName>
</protein>
<proteinExistence type="predicted"/>
<dbReference type="EMBL" id="LR797536">
    <property type="protein sequence ID" value="CAB4223219.1"/>
    <property type="molecule type" value="Genomic_DNA"/>
</dbReference>
<gene>
    <name evidence="2" type="ORF">UFOVP1425_24</name>
    <name evidence="3" type="ORF">UFOVP1672_2</name>
    <name evidence="1" type="ORF">UFOVP988_24</name>
</gene>
<evidence type="ECO:0000313" key="1">
    <source>
        <dbReference type="EMBL" id="CAB4176339.1"/>
    </source>
</evidence>